<evidence type="ECO:0000256" key="2">
    <source>
        <dbReference type="ARBA" id="ARBA00010112"/>
    </source>
</evidence>
<dbReference type="InterPro" id="IPR001534">
    <property type="entry name" value="Transthyretin-like"/>
</dbReference>
<comment type="subcellular location">
    <subcellularLocation>
        <location evidence="1">Secreted</location>
    </subcellularLocation>
</comment>
<evidence type="ECO:0000256" key="3">
    <source>
        <dbReference type="ARBA" id="ARBA00022525"/>
    </source>
</evidence>
<reference evidence="5" key="2">
    <citation type="submission" date="2022-06" db="UniProtKB">
        <authorList>
            <consortium name="EnsemblMetazoa"/>
        </authorList>
    </citation>
    <scope>IDENTIFICATION</scope>
    <source>
        <strain evidence="5">PS312</strain>
    </source>
</reference>
<evidence type="ECO:0000256" key="4">
    <source>
        <dbReference type="ARBA" id="ARBA00022729"/>
    </source>
</evidence>
<keyword evidence="4" id="KW-0732">Signal</keyword>
<dbReference type="AlphaFoldDB" id="A0A454Y342"/>
<evidence type="ECO:0000256" key="1">
    <source>
        <dbReference type="ARBA" id="ARBA00004613"/>
    </source>
</evidence>
<dbReference type="GO" id="GO:0009986">
    <property type="term" value="C:cell surface"/>
    <property type="evidence" value="ECO:0007669"/>
    <property type="project" value="InterPro"/>
</dbReference>
<keyword evidence="6" id="KW-1185">Reference proteome</keyword>
<dbReference type="PANTHER" id="PTHR21700">
    <property type="entry name" value="TRANSTHYRETIN-LIKE FAMILY PROTEIN-RELATED"/>
    <property type="match status" value="1"/>
</dbReference>
<accession>A0A8R1YBT2</accession>
<dbReference type="GO" id="GO:0005576">
    <property type="term" value="C:extracellular region"/>
    <property type="evidence" value="ECO:0007669"/>
    <property type="project" value="UniProtKB-SubCell"/>
</dbReference>
<keyword evidence="3" id="KW-0964">Secreted</keyword>
<dbReference type="Pfam" id="PF01060">
    <property type="entry name" value="TTR-52"/>
    <property type="match status" value="1"/>
</dbReference>
<sequence length="138" mass="15529">MNVLLLLFVGLPLISSLRLQGVAVKGKLHCGGTILRNTKVKIYDLDRNPGDADDLLDEGYTDRDGLFSLDGTTRELTDIEPVLYIYHDCDDGIRPCQKRVTIDVPTKYIHHGKATVWYDIGEIDLKNTFPNQGRSCEH</sequence>
<name>A0A454Y342_PRIPA</name>
<gene>
    <name evidence="5" type="primary">WBGene00099419</name>
</gene>
<dbReference type="InterPro" id="IPR038479">
    <property type="entry name" value="Transthyretin-like_sf"/>
</dbReference>
<dbReference type="Gene3D" id="2.60.40.3330">
    <property type="match status" value="1"/>
</dbReference>
<evidence type="ECO:0000313" key="5">
    <source>
        <dbReference type="EnsemblMetazoa" id="PPA09865.1"/>
    </source>
</evidence>
<dbReference type="OMA" id="PCQKRIT"/>
<accession>A0A454Y342</accession>
<evidence type="ECO:0000313" key="6">
    <source>
        <dbReference type="Proteomes" id="UP000005239"/>
    </source>
</evidence>
<organism evidence="5 6">
    <name type="scientific">Pristionchus pacificus</name>
    <name type="common">Parasitic nematode worm</name>
    <dbReference type="NCBI Taxonomy" id="54126"/>
    <lineage>
        <taxon>Eukaryota</taxon>
        <taxon>Metazoa</taxon>
        <taxon>Ecdysozoa</taxon>
        <taxon>Nematoda</taxon>
        <taxon>Chromadorea</taxon>
        <taxon>Rhabditida</taxon>
        <taxon>Rhabditina</taxon>
        <taxon>Diplogasteromorpha</taxon>
        <taxon>Diplogasteroidea</taxon>
        <taxon>Neodiplogasteridae</taxon>
        <taxon>Pristionchus</taxon>
    </lineage>
</organism>
<comment type="similarity">
    <text evidence="2">Belongs to the nematode transthyretin-like family.</text>
</comment>
<dbReference type="EnsemblMetazoa" id="PPA09865.1">
    <property type="protein sequence ID" value="PPA09865.1"/>
    <property type="gene ID" value="WBGene00099419"/>
</dbReference>
<dbReference type="Proteomes" id="UP000005239">
    <property type="component" value="Unassembled WGS sequence"/>
</dbReference>
<protein>
    <submittedName>
        <fullName evidence="5">Ttr-40</fullName>
    </submittedName>
</protein>
<dbReference type="PANTHER" id="PTHR21700:SF56">
    <property type="entry name" value="TRANSTHYRETIN-LIKE FAMILY PROTEIN"/>
    <property type="match status" value="1"/>
</dbReference>
<dbReference type="OrthoDB" id="5830490at2759"/>
<proteinExistence type="inferred from homology"/>
<reference evidence="6" key="1">
    <citation type="journal article" date="2008" name="Nat. Genet.">
        <title>The Pristionchus pacificus genome provides a unique perspective on nematode lifestyle and parasitism.</title>
        <authorList>
            <person name="Dieterich C."/>
            <person name="Clifton S.W."/>
            <person name="Schuster L.N."/>
            <person name="Chinwalla A."/>
            <person name="Delehaunty K."/>
            <person name="Dinkelacker I."/>
            <person name="Fulton L."/>
            <person name="Fulton R."/>
            <person name="Godfrey J."/>
            <person name="Minx P."/>
            <person name="Mitreva M."/>
            <person name="Roeseler W."/>
            <person name="Tian H."/>
            <person name="Witte H."/>
            <person name="Yang S.P."/>
            <person name="Wilson R.K."/>
            <person name="Sommer R.J."/>
        </authorList>
    </citation>
    <scope>NUCLEOTIDE SEQUENCE [LARGE SCALE GENOMIC DNA]</scope>
    <source>
        <strain evidence="6">PS312</strain>
    </source>
</reference>